<gene>
    <name evidence="2" type="ORF">SDC9_197861</name>
</gene>
<evidence type="ECO:0000256" key="1">
    <source>
        <dbReference type="SAM" id="Phobius"/>
    </source>
</evidence>
<name>A0A645IG26_9ZZZZ</name>
<keyword evidence="1" id="KW-0472">Membrane</keyword>
<comment type="caution">
    <text evidence="2">The sequence shown here is derived from an EMBL/GenBank/DDBJ whole genome shotgun (WGS) entry which is preliminary data.</text>
</comment>
<organism evidence="2">
    <name type="scientific">bioreactor metagenome</name>
    <dbReference type="NCBI Taxonomy" id="1076179"/>
    <lineage>
        <taxon>unclassified sequences</taxon>
        <taxon>metagenomes</taxon>
        <taxon>ecological metagenomes</taxon>
    </lineage>
</organism>
<feature type="transmembrane region" description="Helical" evidence="1">
    <location>
        <begin position="46"/>
        <end position="65"/>
    </location>
</feature>
<keyword evidence="1" id="KW-1133">Transmembrane helix</keyword>
<feature type="transmembrane region" description="Helical" evidence="1">
    <location>
        <begin position="20"/>
        <end position="40"/>
    </location>
</feature>
<sequence length="77" mass="8735">MSNTLIDERFELNRSRATSIANCIALFIIVGVSLITVSLFDLETHITLSIVITTIAFSFGLSLFLQQYLLYKFENED</sequence>
<accession>A0A645IG26</accession>
<dbReference type="EMBL" id="VSSQ01114225">
    <property type="protein sequence ID" value="MPN50235.1"/>
    <property type="molecule type" value="Genomic_DNA"/>
</dbReference>
<protein>
    <submittedName>
        <fullName evidence="2">Uncharacterized protein</fullName>
    </submittedName>
</protein>
<evidence type="ECO:0000313" key="2">
    <source>
        <dbReference type="EMBL" id="MPN50235.1"/>
    </source>
</evidence>
<keyword evidence="1" id="KW-0812">Transmembrane</keyword>
<proteinExistence type="predicted"/>
<dbReference type="AlphaFoldDB" id="A0A645IG26"/>
<reference evidence="2" key="1">
    <citation type="submission" date="2019-08" db="EMBL/GenBank/DDBJ databases">
        <authorList>
            <person name="Kucharzyk K."/>
            <person name="Murdoch R.W."/>
            <person name="Higgins S."/>
            <person name="Loffler F."/>
        </authorList>
    </citation>
    <scope>NUCLEOTIDE SEQUENCE</scope>
</reference>